<sequence length="72" mass="8038">MTTRPAKHSLTLHGHRTSVSLEPEFWEAFRDIAALRDLSVNQLASEIDAARRGEEGLASAIRVFCLKHHQGT</sequence>
<comment type="caution">
    <text evidence="2">The sequence shown here is derived from an EMBL/GenBank/DDBJ whole genome shotgun (WGS) entry which is preliminary data.</text>
</comment>
<dbReference type="Gene3D" id="1.10.3990.20">
    <property type="entry name" value="protein bp1543"/>
    <property type="match status" value="1"/>
</dbReference>
<dbReference type="AlphaFoldDB" id="A0A2T4JE41"/>
<dbReference type="InterPro" id="IPR038268">
    <property type="entry name" value="RHH_sf"/>
</dbReference>
<evidence type="ECO:0000313" key="3">
    <source>
        <dbReference type="Proteomes" id="UP000241362"/>
    </source>
</evidence>
<evidence type="ECO:0000313" key="2">
    <source>
        <dbReference type="EMBL" id="PTE16088.1"/>
    </source>
</evidence>
<proteinExistence type="predicted"/>
<keyword evidence="3" id="KW-1185">Reference proteome</keyword>
<dbReference type="Proteomes" id="UP000241362">
    <property type="component" value="Unassembled WGS sequence"/>
</dbReference>
<reference evidence="2 3" key="1">
    <citation type="submission" date="2018-03" db="EMBL/GenBank/DDBJ databases">
        <title>Rhodobacter blasticus.</title>
        <authorList>
            <person name="Meyer T.E."/>
            <person name="Miller S."/>
            <person name="Lodha T."/>
            <person name="Gandham S."/>
            <person name="Chintalapati S."/>
            <person name="Chintalapati V.R."/>
        </authorList>
    </citation>
    <scope>NUCLEOTIDE SEQUENCE [LARGE SCALE GENOMIC DNA]</scope>
    <source>
        <strain evidence="2 3">DSM 2131</strain>
    </source>
</reference>
<feature type="domain" description="Ribbon-helix-helix" evidence="1">
    <location>
        <begin position="6"/>
        <end position="68"/>
    </location>
</feature>
<dbReference type="GO" id="GO:0016740">
    <property type="term" value="F:transferase activity"/>
    <property type="evidence" value="ECO:0007669"/>
    <property type="project" value="UniProtKB-KW"/>
</dbReference>
<gene>
    <name evidence="2" type="ORF">C5F44_03435</name>
</gene>
<dbReference type="RefSeq" id="WP_107672097.1">
    <property type="nucleotide sequence ID" value="NZ_PZKE01000002.1"/>
</dbReference>
<dbReference type="Pfam" id="PF13467">
    <property type="entry name" value="RHH_4"/>
    <property type="match status" value="1"/>
</dbReference>
<keyword evidence="2" id="KW-0808">Transferase</keyword>
<accession>A0A2T4JE41</accession>
<organism evidence="2 3">
    <name type="scientific">Fuscovulum blasticum DSM 2131</name>
    <dbReference type="NCBI Taxonomy" id="1188250"/>
    <lineage>
        <taxon>Bacteria</taxon>
        <taxon>Pseudomonadati</taxon>
        <taxon>Pseudomonadota</taxon>
        <taxon>Alphaproteobacteria</taxon>
        <taxon>Rhodobacterales</taxon>
        <taxon>Paracoccaceae</taxon>
        <taxon>Pseudogemmobacter</taxon>
    </lineage>
</organism>
<dbReference type="EMBL" id="PZKE01000002">
    <property type="protein sequence ID" value="PTE16088.1"/>
    <property type="molecule type" value="Genomic_DNA"/>
</dbReference>
<dbReference type="InterPro" id="IPR027373">
    <property type="entry name" value="RHH_dom"/>
</dbReference>
<name>A0A2T4JE41_FUSBL</name>
<evidence type="ECO:0000259" key="1">
    <source>
        <dbReference type="Pfam" id="PF13467"/>
    </source>
</evidence>
<protein>
    <submittedName>
        <fullName evidence="2">Aryl-sulfate sulfotransferase</fullName>
    </submittedName>
</protein>